<dbReference type="InterPro" id="IPR016167">
    <property type="entry name" value="FAD-bd_PCMH_sub1"/>
</dbReference>
<sequence>MHGLSYTVADTAEAAVARFAEAGGAARYIAGGTTLYDLMKLGIERPVHLIDVSRIDGLDTISTDGEVLRFGSRALMADVARSPVIRNDYPVLSESLLKAASQQLRNMATVGGNLLQRTRCLYFRNGAGSSSMVGVYPCNKRDPGAGCAAAGGLDRTQAVLGVSQACNAVAPGDWPVALTAMDASIEVVGPDGARSLPIDRFYRLPGETPHLEFNIDPGELVTAITVPKTPAGRSSTYHKIRDRESYAFALASAAVAVEMDGSTVRAARIALGGVATTPWRARAAEAVIAGSSLTPDRALDAGRAAFADARPGRHNGFKIELGARVIADALMIAAERTA</sequence>
<protein>
    <recommendedName>
        <fullName evidence="3">FAD-binding PCMH-type domain-containing protein</fullName>
    </recommendedName>
</protein>
<dbReference type="Gene3D" id="3.30.465.10">
    <property type="match status" value="2"/>
</dbReference>
<evidence type="ECO:0000256" key="2">
    <source>
        <dbReference type="ARBA" id="ARBA00022827"/>
    </source>
</evidence>
<keyword evidence="1" id="KW-0285">Flavoprotein</keyword>
<dbReference type="RefSeq" id="WP_188574789.1">
    <property type="nucleotide sequence ID" value="NZ_BMDZ01000004.1"/>
</dbReference>
<dbReference type="InterPro" id="IPR002346">
    <property type="entry name" value="Mopterin_DH_FAD-bd"/>
</dbReference>
<dbReference type="PANTHER" id="PTHR42659">
    <property type="entry name" value="XANTHINE DEHYDROGENASE SUBUNIT C-RELATED"/>
    <property type="match status" value="1"/>
</dbReference>
<dbReference type="Pfam" id="PF00941">
    <property type="entry name" value="FAD_binding_5"/>
    <property type="match status" value="1"/>
</dbReference>
<dbReference type="SMART" id="SM01092">
    <property type="entry name" value="CO_deh_flav_C"/>
    <property type="match status" value="1"/>
</dbReference>
<dbReference type="InterPro" id="IPR036683">
    <property type="entry name" value="CO_DH_flav_C_dom_sf"/>
</dbReference>
<keyword evidence="2" id="KW-0274">FAD</keyword>
<dbReference type="Gene3D" id="3.30.43.10">
    <property type="entry name" value="Uridine Diphospho-n-acetylenolpyruvylglucosamine Reductase, domain 2"/>
    <property type="match status" value="1"/>
</dbReference>
<dbReference type="Pfam" id="PF03450">
    <property type="entry name" value="CO_deh_flav_C"/>
    <property type="match status" value="1"/>
</dbReference>
<dbReference type="InterPro" id="IPR051312">
    <property type="entry name" value="Diverse_Substr_Oxidored"/>
</dbReference>
<dbReference type="SUPFAM" id="SSF55447">
    <property type="entry name" value="CO dehydrogenase flavoprotein C-terminal domain-like"/>
    <property type="match status" value="1"/>
</dbReference>
<dbReference type="PANTHER" id="PTHR42659:SF1">
    <property type="entry name" value="OXIDOREDUCTASE"/>
    <property type="match status" value="1"/>
</dbReference>
<comment type="caution">
    <text evidence="4">The sequence shown here is derived from an EMBL/GenBank/DDBJ whole genome shotgun (WGS) entry which is preliminary data.</text>
</comment>
<dbReference type="SUPFAM" id="SSF56176">
    <property type="entry name" value="FAD-binding/transporter-associated domain-like"/>
    <property type="match status" value="1"/>
</dbReference>
<dbReference type="InterPro" id="IPR036318">
    <property type="entry name" value="FAD-bd_PCMH-like_sf"/>
</dbReference>
<dbReference type="EMBL" id="BMDZ01000004">
    <property type="protein sequence ID" value="GGB27615.1"/>
    <property type="molecule type" value="Genomic_DNA"/>
</dbReference>
<dbReference type="Proteomes" id="UP000603352">
    <property type="component" value="Unassembled WGS sequence"/>
</dbReference>
<name>A0ABQ1I8L9_9PROT</name>
<organism evidence="4 5">
    <name type="scientific">Tistrella bauzanensis</name>
    <dbReference type="NCBI Taxonomy" id="657419"/>
    <lineage>
        <taxon>Bacteria</taxon>
        <taxon>Pseudomonadati</taxon>
        <taxon>Pseudomonadota</taxon>
        <taxon>Alphaproteobacteria</taxon>
        <taxon>Geminicoccales</taxon>
        <taxon>Geminicoccaceae</taxon>
        <taxon>Tistrella</taxon>
    </lineage>
</organism>
<accession>A0ABQ1I8L9</accession>
<dbReference type="InterPro" id="IPR016169">
    <property type="entry name" value="FAD-bd_PCMH_sub2"/>
</dbReference>
<dbReference type="InterPro" id="IPR005107">
    <property type="entry name" value="CO_DH_flav_C"/>
</dbReference>
<proteinExistence type="predicted"/>
<gene>
    <name evidence="4" type="ORF">GCM10011505_06140</name>
</gene>
<evidence type="ECO:0000313" key="5">
    <source>
        <dbReference type="Proteomes" id="UP000603352"/>
    </source>
</evidence>
<evidence type="ECO:0000259" key="3">
    <source>
        <dbReference type="PROSITE" id="PS51387"/>
    </source>
</evidence>
<evidence type="ECO:0000313" key="4">
    <source>
        <dbReference type="EMBL" id="GGB27615.1"/>
    </source>
</evidence>
<dbReference type="Gene3D" id="3.30.390.50">
    <property type="entry name" value="CO dehydrogenase flavoprotein, C-terminal domain"/>
    <property type="match status" value="1"/>
</dbReference>
<keyword evidence="5" id="KW-1185">Reference proteome</keyword>
<feature type="domain" description="FAD-binding PCMH-type" evidence="3">
    <location>
        <begin position="1"/>
        <end position="231"/>
    </location>
</feature>
<dbReference type="PROSITE" id="PS51387">
    <property type="entry name" value="FAD_PCMH"/>
    <property type="match status" value="1"/>
</dbReference>
<dbReference type="InterPro" id="IPR016166">
    <property type="entry name" value="FAD-bd_PCMH"/>
</dbReference>
<reference evidence="5" key="1">
    <citation type="journal article" date="2019" name="Int. J. Syst. Evol. Microbiol.">
        <title>The Global Catalogue of Microorganisms (GCM) 10K type strain sequencing project: providing services to taxonomists for standard genome sequencing and annotation.</title>
        <authorList>
            <consortium name="The Broad Institute Genomics Platform"/>
            <consortium name="The Broad Institute Genome Sequencing Center for Infectious Disease"/>
            <person name="Wu L."/>
            <person name="Ma J."/>
        </authorList>
    </citation>
    <scope>NUCLEOTIDE SEQUENCE [LARGE SCALE GENOMIC DNA]</scope>
    <source>
        <strain evidence="5">CGMCC 1.10188</strain>
    </source>
</reference>
<evidence type="ECO:0000256" key="1">
    <source>
        <dbReference type="ARBA" id="ARBA00022630"/>
    </source>
</evidence>